<evidence type="ECO:0008006" key="3">
    <source>
        <dbReference type="Google" id="ProtNLM"/>
    </source>
</evidence>
<dbReference type="EMBL" id="JASBNA010000035">
    <property type="protein sequence ID" value="KAK7682589.1"/>
    <property type="molecule type" value="Genomic_DNA"/>
</dbReference>
<proteinExistence type="predicted"/>
<accession>A0AAW0FSR6</accession>
<keyword evidence="2" id="KW-1185">Reference proteome</keyword>
<dbReference type="SUPFAM" id="SSF54427">
    <property type="entry name" value="NTF2-like"/>
    <property type="match status" value="1"/>
</dbReference>
<protein>
    <recommendedName>
        <fullName evidence="3">SnoaL-like domain-containing protein</fullName>
    </recommendedName>
</protein>
<dbReference type="AlphaFoldDB" id="A0AAW0FSR6"/>
<name>A0AAW0FSR6_9APHY</name>
<organism evidence="1 2">
    <name type="scientific">Cerrena zonata</name>
    <dbReference type="NCBI Taxonomy" id="2478898"/>
    <lineage>
        <taxon>Eukaryota</taxon>
        <taxon>Fungi</taxon>
        <taxon>Dikarya</taxon>
        <taxon>Basidiomycota</taxon>
        <taxon>Agaricomycotina</taxon>
        <taxon>Agaricomycetes</taxon>
        <taxon>Polyporales</taxon>
        <taxon>Cerrenaceae</taxon>
        <taxon>Cerrena</taxon>
    </lineage>
</organism>
<reference evidence="1 2" key="1">
    <citation type="submission" date="2022-09" db="EMBL/GenBank/DDBJ databases">
        <authorList>
            <person name="Palmer J.M."/>
        </authorList>
    </citation>
    <scope>NUCLEOTIDE SEQUENCE [LARGE SCALE GENOMIC DNA]</scope>
    <source>
        <strain evidence="1 2">DSM 7382</strain>
    </source>
</reference>
<dbReference type="Proteomes" id="UP001385951">
    <property type="component" value="Unassembled WGS sequence"/>
</dbReference>
<sequence length="100" mass="11482">MSSPVVTGAIPTNLFPQVRTVVDYVTVICDSDWSKLESLLTDDFIWYIYPKSLGLPLSNKAEWIKFNADASDIFKRISSSISIKFLKAKMVFMFIFHQIR</sequence>
<gene>
    <name evidence="1" type="ORF">QCA50_014389</name>
</gene>
<comment type="caution">
    <text evidence="1">The sequence shown here is derived from an EMBL/GenBank/DDBJ whole genome shotgun (WGS) entry which is preliminary data.</text>
</comment>
<evidence type="ECO:0000313" key="2">
    <source>
        <dbReference type="Proteomes" id="UP001385951"/>
    </source>
</evidence>
<evidence type="ECO:0000313" key="1">
    <source>
        <dbReference type="EMBL" id="KAK7682589.1"/>
    </source>
</evidence>
<dbReference type="InterPro" id="IPR032710">
    <property type="entry name" value="NTF2-like_dom_sf"/>
</dbReference>